<evidence type="ECO:0000256" key="16">
    <source>
        <dbReference type="ARBA" id="ARBA00050273"/>
    </source>
</evidence>
<dbReference type="Gene3D" id="6.10.250.2520">
    <property type="match status" value="1"/>
</dbReference>
<dbReference type="Proteomes" id="UP000515152">
    <property type="component" value="Chromosome 10"/>
</dbReference>
<dbReference type="InterPro" id="IPR001849">
    <property type="entry name" value="PH_domain"/>
</dbReference>
<proteinExistence type="inferred from homology"/>
<dbReference type="SMART" id="SM00240">
    <property type="entry name" value="FHA"/>
    <property type="match status" value="1"/>
</dbReference>
<keyword evidence="3" id="KW-0963">Cytoplasm</keyword>
<dbReference type="PROSITE" id="PS50003">
    <property type="entry name" value="PH_DOMAIN"/>
    <property type="match status" value="1"/>
</dbReference>
<dbReference type="SMART" id="SM00233">
    <property type="entry name" value="PH"/>
    <property type="match status" value="1"/>
</dbReference>
<dbReference type="InterPro" id="IPR022164">
    <property type="entry name" value="Kinesin-like"/>
</dbReference>
<dbReference type="Pfam" id="PF16183">
    <property type="entry name" value="Kinesin_assoc"/>
    <property type="match status" value="1"/>
</dbReference>
<dbReference type="SUPFAM" id="SSF50729">
    <property type="entry name" value="PH domain-like"/>
    <property type="match status" value="1"/>
</dbReference>
<keyword evidence="9 19" id="KW-0175">Coiled coil</keyword>
<comment type="catalytic activity">
    <reaction evidence="16">
        <text>ATP + H2O + a kinesin associated with a microtubule at position (n) = ADP + phosphate a kinesin associated with a microtubule at position (n+1, toward the plus end).</text>
        <dbReference type="EC" id="5.6.1.3"/>
    </reaction>
</comment>
<dbReference type="FunFam" id="2.60.200.20:FF:000001">
    <property type="entry name" value="Kinesin family member 1B"/>
    <property type="match status" value="1"/>
</dbReference>
<evidence type="ECO:0000256" key="11">
    <source>
        <dbReference type="ARBA" id="ARBA00023175"/>
    </source>
</evidence>
<dbReference type="EC" id="5.6.1.3" evidence="17"/>
<evidence type="ECO:0000256" key="15">
    <source>
        <dbReference type="ARBA" id="ARBA00034103"/>
    </source>
</evidence>
<evidence type="ECO:0000259" key="22">
    <source>
        <dbReference type="PROSITE" id="PS50006"/>
    </source>
</evidence>
<keyword evidence="4" id="KW-0597">Phosphoprotein</keyword>
<dbReference type="Pfam" id="PF12423">
    <property type="entry name" value="KIF1B"/>
    <property type="match status" value="1"/>
</dbReference>
<evidence type="ECO:0000259" key="21">
    <source>
        <dbReference type="PROSITE" id="PS50003"/>
    </source>
</evidence>
<feature type="binding site" evidence="18">
    <location>
        <begin position="96"/>
        <end position="103"/>
    </location>
    <ligand>
        <name>ATP</name>
        <dbReference type="ChEBI" id="CHEBI:30616"/>
    </ligand>
</feature>
<dbReference type="InterPro" id="IPR008984">
    <property type="entry name" value="SMAD_FHA_dom_sf"/>
</dbReference>
<dbReference type="RefSeq" id="XP_031431413.1">
    <property type="nucleotide sequence ID" value="XM_031575553.2"/>
</dbReference>
<feature type="compositionally biased region" description="Polar residues" evidence="20">
    <location>
        <begin position="1497"/>
        <end position="1512"/>
    </location>
</feature>
<dbReference type="PROSITE" id="PS50006">
    <property type="entry name" value="FHA_DOMAIN"/>
    <property type="match status" value="1"/>
</dbReference>
<evidence type="ECO:0000256" key="3">
    <source>
        <dbReference type="ARBA" id="ARBA00022490"/>
    </source>
</evidence>
<dbReference type="GO" id="GO:0005524">
    <property type="term" value="F:ATP binding"/>
    <property type="evidence" value="ECO:0007669"/>
    <property type="project" value="UniProtKB-UniRule"/>
</dbReference>
<dbReference type="SUPFAM" id="SSF49879">
    <property type="entry name" value="SMAD/FHA domain"/>
    <property type="match status" value="1"/>
</dbReference>
<organism evidence="24 25">
    <name type="scientific">Clupea harengus</name>
    <name type="common">Atlantic herring</name>
    <dbReference type="NCBI Taxonomy" id="7950"/>
    <lineage>
        <taxon>Eukaryota</taxon>
        <taxon>Metazoa</taxon>
        <taxon>Chordata</taxon>
        <taxon>Craniata</taxon>
        <taxon>Vertebrata</taxon>
        <taxon>Euteleostomi</taxon>
        <taxon>Actinopterygii</taxon>
        <taxon>Neopterygii</taxon>
        <taxon>Teleostei</taxon>
        <taxon>Clupei</taxon>
        <taxon>Clupeiformes</taxon>
        <taxon>Clupeoidei</taxon>
        <taxon>Clupeidae</taxon>
        <taxon>Clupea</taxon>
    </lineage>
</organism>
<keyword evidence="24" id="KW-1185">Reference proteome</keyword>
<dbReference type="FunFam" id="3.40.850.10:FF:000004">
    <property type="entry name" value="Kinesin-like protein isoform 2"/>
    <property type="match status" value="1"/>
</dbReference>
<dbReference type="InterPro" id="IPR049780">
    <property type="entry name" value="PH_KIFIA_KIFIB"/>
</dbReference>
<dbReference type="PROSITE" id="PS00411">
    <property type="entry name" value="KINESIN_MOTOR_1"/>
    <property type="match status" value="1"/>
</dbReference>
<evidence type="ECO:0000256" key="2">
    <source>
        <dbReference type="ARBA" id="ARBA00004250"/>
    </source>
</evidence>
<evidence type="ECO:0000256" key="5">
    <source>
        <dbReference type="ARBA" id="ARBA00022701"/>
    </source>
</evidence>
<evidence type="ECO:0000256" key="19">
    <source>
        <dbReference type="SAM" id="Coils"/>
    </source>
</evidence>
<keyword evidence="14" id="KW-0968">Cytoplasmic vesicle</keyword>
<keyword evidence="7 18" id="KW-0067">ATP-binding</keyword>
<evidence type="ECO:0000256" key="20">
    <source>
        <dbReference type="SAM" id="MobiDB-lite"/>
    </source>
</evidence>
<evidence type="ECO:0000256" key="17">
    <source>
        <dbReference type="ARBA" id="ARBA00066390"/>
    </source>
</evidence>
<feature type="coiled-coil region" evidence="19">
    <location>
        <begin position="431"/>
        <end position="458"/>
    </location>
</feature>
<evidence type="ECO:0000256" key="8">
    <source>
        <dbReference type="ARBA" id="ARBA00023018"/>
    </source>
</evidence>
<dbReference type="PRINTS" id="PR00380">
    <property type="entry name" value="KINESINHEAVY"/>
</dbReference>
<dbReference type="CDD" id="cd01365">
    <property type="entry name" value="KISc_KIF1A_KIF1B"/>
    <property type="match status" value="1"/>
</dbReference>
<dbReference type="InterPro" id="IPR000253">
    <property type="entry name" value="FHA_dom"/>
</dbReference>
<dbReference type="CTD" id="100330443"/>
<dbReference type="GO" id="GO:0008017">
    <property type="term" value="F:microtubule binding"/>
    <property type="evidence" value="ECO:0007669"/>
    <property type="project" value="InterPro"/>
</dbReference>
<reference evidence="25" key="1">
    <citation type="submission" date="2025-08" db="UniProtKB">
        <authorList>
            <consortium name="RefSeq"/>
        </authorList>
    </citation>
    <scope>IDENTIFICATION</scope>
</reference>
<keyword evidence="6 18" id="KW-0547">Nucleotide-binding</keyword>
<dbReference type="PANTHER" id="PTHR47117:SF2">
    <property type="entry name" value="KINESIN-LIKE PROTEIN KIF1A ISOFORM X1"/>
    <property type="match status" value="1"/>
</dbReference>
<dbReference type="Pfam" id="PF00225">
    <property type="entry name" value="Kinesin"/>
    <property type="match status" value="1"/>
</dbReference>
<dbReference type="InterPro" id="IPR036961">
    <property type="entry name" value="Kinesin_motor_dom_sf"/>
</dbReference>
<evidence type="ECO:0000256" key="4">
    <source>
        <dbReference type="ARBA" id="ARBA00022553"/>
    </source>
</evidence>
<evidence type="ECO:0000313" key="24">
    <source>
        <dbReference type="Proteomes" id="UP000515152"/>
    </source>
</evidence>
<evidence type="ECO:0000256" key="1">
    <source>
        <dbReference type="ARBA" id="ARBA00004245"/>
    </source>
</evidence>
<dbReference type="SUPFAM" id="SSF52540">
    <property type="entry name" value="P-loop containing nucleoside triphosphate hydrolases"/>
    <property type="match status" value="1"/>
</dbReference>
<dbReference type="GO" id="GO:0030658">
    <property type="term" value="C:transport vesicle membrane"/>
    <property type="evidence" value="ECO:0007669"/>
    <property type="project" value="UniProtKB-SubCell"/>
</dbReference>
<protein>
    <recommendedName>
        <fullName evidence="17">plus-end-directed kinesin ATPase</fullName>
        <ecNumber evidence="17">5.6.1.3</ecNumber>
    </recommendedName>
</protein>
<dbReference type="Pfam" id="PF00169">
    <property type="entry name" value="PH"/>
    <property type="match status" value="1"/>
</dbReference>
<evidence type="ECO:0000256" key="13">
    <source>
        <dbReference type="ARBA" id="ARBA00023235"/>
    </source>
</evidence>
<evidence type="ECO:0000256" key="14">
    <source>
        <dbReference type="ARBA" id="ARBA00023329"/>
    </source>
</evidence>
<dbReference type="InterPro" id="IPR001752">
    <property type="entry name" value="Kinesin_motor_dom"/>
</dbReference>
<dbReference type="FunFam" id="2.30.29.30:FF:000023">
    <property type="entry name" value="Kinesin family member 1B"/>
    <property type="match status" value="1"/>
</dbReference>
<evidence type="ECO:0000256" key="10">
    <source>
        <dbReference type="ARBA" id="ARBA00023136"/>
    </source>
</evidence>
<keyword evidence="5" id="KW-0493">Microtubule</keyword>
<keyword evidence="10" id="KW-0472">Membrane</keyword>
<dbReference type="GO" id="GO:0045202">
    <property type="term" value="C:synapse"/>
    <property type="evidence" value="ECO:0007669"/>
    <property type="project" value="UniProtKB-SubCell"/>
</dbReference>
<dbReference type="GeneID" id="105898250"/>
<dbReference type="GO" id="GO:0008574">
    <property type="term" value="F:plus-end-directed microtubule motor activity"/>
    <property type="evidence" value="ECO:0007669"/>
    <property type="project" value="UniProtKB-EC"/>
</dbReference>
<name>A0A6P8FTT9_CLUHA</name>
<dbReference type="SMART" id="SM00129">
    <property type="entry name" value="KISc"/>
    <property type="match status" value="1"/>
</dbReference>
<feature type="domain" description="Kinesin motor" evidence="23">
    <location>
        <begin position="5"/>
        <end position="355"/>
    </location>
</feature>
<dbReference type="GO" id="GO:0005874">
    <property type="term" value="C:microtubule"/>
    <property type="evidence" value="ECO:0007669"/>
    <property type="project" value="UniProtKB-KW"/>
</dbReference>
<evidence type="ECO:0000256" key="9">
    <source>
        <dbReference type="ARBA" id="ARBA00023054"/>
    </source>
</evidence>
<keyword evidence="8" id="KW-0770">Synapse</keyword>
<comment type="subcellular location">
    <subcellularLocation>
        <location evidence="1">Cytoplasm</location>
        <location evidence="1">Cytoskeleton</location>
    </subcellularLocation>
    <subcellularLocation>
        <location evidence="2">Cytoplasmic vesicle</location>
        <location evidence="2">Secretory vesicle membrane</location>
    </subcellularLocation>
    <subcellularLocation>
        <location evidence="15">Synapse</location>
    </subcellularLocation>
</comment>
<feature type="region of interest" description="Disordered" evidence="20">
    <location>
        <begin position="1497"/>
        <end position="1559"/>
    </location>
</feature>
<comment type="similarity">
    <text evidence="18">Belongs to the TRAFAC class myosin-kinesin ATPase superfamily. Kinesin family.</text>
</comment>
<dbReference type="InterPro" id="IPR032405">
    <property type="entry name" value="Kinesin_assoc"/>
</dbReference>
<dbReference type="Gene3D" id="2.30.29.30">
    <property type="entry name" value="Pleckstrin-homology domain (PH domain)/Phosphotyrosine-binding domain (PTB)"/>
    <property type="match status" value="1"/>
</dbReference>
<dbReference type="InterPro" id="IPR019821">
    <property type="entry name" value="Kinesin_motor_CS"/>
</dbReference>
<dbReference type="Gene3D" id="2.60.200.20">
    <property type="match status" value="1"/>
</dbReference>
<accession>A0A6P8FTT9</accession>
<keyword evidence="11 18" id="KW-0505">Motor protein</keyword>
<feature type="domain" description="PH" evidence="21">
    <location>
        <begin position="1571"/>
        <end position="1669"/>
    </location>
</feature>
<dbReference type="InterPro" id="IPR022140">
    <property type="entry name" value="Kinesin-like_KIF1-typ"/>
</dbReference>
<evidence type="ECO:0000256" key="6">
    <source>
        <dbReference type="ARBA" id="ARBA00022741"/>
    </source>
</evidence>
<evidence type="ECO:0000256" key="12">
    <source>
        <dbReference type="ARBA" id="ARBA00023212"/>
    </source>
</evidence>
<keyword evidence="12" id="KW-0206">Cytoskeleton</keyword>
<dbReference type="GO" id="GO:0010970">
    <property type="term" value="P:transport along microtubule"/>
    <property type="evidence" value="ECO:0007669"/>
    <property type="project" value="UniProtKB-ARBA"/>
</dbReference>
<feature type="coiled-coil region" evidence="19">
    <location>
        <begin position="635"/>
        <end position="677"/>
    </location>
</feature>
<feature type="domain" description="FHA" evidence="22">
    <location>
        <begin position="517"/>
        <end position="572"/>
    </location>
</feature>
<dbReference type="PANTHER" id="PTHR47117">
    <property type="entry name" value="STAR-RELATED LIPID TRANSFER PROTEIN 9"/>
    <property type="match status" value="1"/>
</dbReference>
<evidence type="ECO:0000256" key="7">
    <source>
        <dbReference type="ARBA" id="ARBA00022840"/>
    </source>
</evidence>
<keyword evidence="13" id="KW-0413">Isomerase</keyword>
<dbReference type="Pfam" id="PF12473">
    <property type="entry name" value="DUF3694"/>
    <property type="match status" value="1"/>
</dbReference>
<evidence type="ECO:0000259" key="23">
    <source>
        <dbReference type="PROSITE" id="PS50067"/>
    </source>
</evidence>
<dbReference type="Gene3D" id="3.40.850.10">
    <property type="entry name" value="Kinesin motor domain"/>
    <property type="match status" value="1"/>
</dbReference>
<dbReference type="InterPro" id="IPR011993">
    <property type="entry name" value="PH-like_dom_sf"/>
</dbReference>
<dbReference type="PROSITE" id="PS50067">
    <property type="entry name" value="KINESIN_MOTOR_2"/>
    <property type="match status" value="1"/>
</dbReference>
<dbReference type="Pfam" id="PF00498">
    <property type="entry name" value="FHA"/>
    <property type="match status" value="1"/>
</dbReference>
<gene>
    <name evidence="25" type="primary">kif1aa</name>
</gene>
<dbReference type="InterPro" id="IPR027417">
    <property type="entry name" value="P-loop_NTPase"/>
</dbReference>
<dbReference type="CDD" id="cd01233">
    <property type="entry name" value="PH_KIFIA_KIFIB"/>
    <property type="match status" value="1"/>
</dbReference>
<sequence>MAGASVKVAVRVRPFNSREMGKDSKCIIQMSGNTTTIINPKAPKETKSFKFDYSYWSHTSPEDINYASQKQVFRDIGEEMLLHAFEGYNVCIFAYGQTGSGKSYTMMGRQDQQDQQGIIPLLCEDLFTKINDNNDNSMSYSVEVSYMEIYCERVRDLLNPKNKGNLRVREHPLLGPYVEDLSKLAVISYTDIQDLMDSGNKARTVAATNMNETSSRSHAVFNIIFTQKRHDSESDNTSEKVSKISLVDLAGSERADSTGAKGTRLKEGANINKSLTTLGKVISGLAELASASNKNKKKKKVEAHIPYRDSVLTWLLRENLGGNSRTAMVAALSPADINYDETLSTLRYADRAKQIQCNAVINEDPNNRLVRELKEEVGRLRDLLYAQGLGDIIEMTNAMTGMSPSPSLSALSSRAGSVASLADRIMFSPGSEEAIERLKETEKIIAELNETWEEKLRRTEAIRMEREALLAEMGVAMREDGGTVGVFSPKKTPHLVNLNEDPLMSECLLYYIKDGITRVGRVDACSRQDIVLSGHFIKDEHCIFTCATDPNGEAVILEPCEDAETYVNGKRVTEPTVLRSGNRIILGKSHVFRFNHPEQARQERERTPCAETPMEPVDWAFAQRELLDKQGIDMKHEMDQRLQELEEQYRREREETNNLLEQQRLDYESKLEALQKQVDRCYPDAAEEEDEPEEEVQWTERETEMALWAFRKWRCYQFTSLRDLLWGNAIFLKEANAISVELKKKVQFQFVLLTDTLYSPLPPDLLSPEAAKDREKRPFPRTIVAVEVQDQKNGATHYWTLEKLRQRLELMREMYDRAAEVPSPALEDCDSAMTGGDPFYDRFPWFRLVGRAFVYLSNLLYPVPLVHRVAIVSEKGEVKGFLRVAVQAISADEEAPDYGSGVRQSGTAKISFEDQQFEKFQTESCPTVSLTRTGVSQEELRIVEGEGQNSEMGPSADEVNNNTCAANPDEIESPLKAGLEGPLEGAMEHLRIGNVFTFRVTVLQASSISAEYADIFCQFNFIHRHDEAFSTEPLKNTGRGPPLGFYHVQNIAVEVTKSFVEYIKTQPIVFEVFGHYQKQPFPPLCKDLISPLRPSRRQFPRVMPLSKPVPATKLTALTRPTAGPCHCKYDLMVLFEICELEANGDYIPAVVDHRGGMPCHGTFLLHQGIQRRVTVTIVHETGGDIEWKEVRELVVGRIRNTPETDDAIIDPNILSLNILSEGYIRPTQDDRQFLDSDMPRTFYRFEAAWDSSMHNSLLLNRVTPYGEKIYMTLSAYVEMENCTQPTVITKDFCMVFYSRDAKLPASRSIRNLFSSGSLRASEGNRVTGVYEVSLCHLADAGSPGMQRRRRRVLDTSVAYVRGEENLAGWRPRSDSLILDHQWELEKLSLLQEVEKTRHYLLLREKLESTLLLGQESLLSCGSEELCDSPFSSSEAGQGPSLGPDIPNERQRELAAKCLRLLTHSFNRDYSHVCVSASESKLSEMSVTLLRDSTSGLALSTMTPSSTCPSLSESRYGKTELRPPTPRSRAASPDPNALQEGEVKKSPTGPPEPRPRSRLFVPDIQEIRVSPIVSKKGYLHFLEPHTNGWVKRYVVVRRPYVYIYNTERDTVERAILNLSSAQVEYSEDQQAMLKTPNTFAVCTEHRGILLQAINDKEMHDWLYAFNPLLAGSIRSKLSRRRAGQMRI</sequence>
<evidence type="ECO:0000256" key="18">
    <source>
        <dbReference type="PROSITE-ProRule" id="PRU00283"/>
    </source>
</evidence>
<evidence type="ECO:0000313" key="25">
    <source>
        <dbReference type="RefSeq" id="XP_031431413.1"/>
    </source>
</evidence>